<dbReference type="SUPFAM" id="SSF48019">
    <property type="entry name" value="post-AAA+ oligomerization domain-like"/>
    <property type="match status" value="1"/>
</dbReference>
<feature type="domain" description="AAA+ ATPase" evidence="8">
    <location>
        <begin position="38"/>
        <end position="165"/>
    </location>
</feature>
<dbReference type="HAMAP" id="MF_01509">
    <property type="entry name" value="RfcS"/>
    <property type="match status" value="1"/>
</dbReference>
<dbReference type="AlphaFoldDB" id="A0ABD4TJT9"/>
<comment type="subunit">
    <text evidence="7">Heteromultimer composed of small subunits (RfcS) and large subunits (RfcL).</text>
</comment>
<evidence type="ECO:0000256" key="1">
    <source>
        <dbReference type="ARBA" id="ARBA00009668"/>
    </source>
</evidence>
<evidence type="ECO:0000256" key="7">
    <source>
        <dbReference type="HAMAP-Rule" id="MF_01509"/>
    </source>
</evidence>
<dbReference type="NCBIfam" id="NF001679">
    <property type="entry name" value="PRK00440.1"/>
    <property type="match status" value="1"/>
</dbReference>
<comment type="function">
    <text evidence="7">Part of the RFC clamp loader complex which loads the PCNA sliding clamp onto DNA.</text>
</comment>
<name>A0ABD4TJT9_9EURY</name>
<dbReference type="SUPFAM" id="SSF52540">
    <property type="entry name" value="P-loop containing nucleoside triphosphate hydrolases"/>
    <property type="match status" value="1"/>
</dbReference>
<evidence type="ECO:0000256" key="4">
    <source>
        <dbReference type="ARBA" id="ARBA00022741"/>
    </source>
</evidence>
<dbReference type="InterPro" id="IPR003959">
    <property type="entry name" value="ATPase_AAA_core"/>
</dbReference>
<keyword evidence="10" id="KW-1185">Reference proteome</keyword>
<gene>
    <name evidence="7" type="primary">rfcS</name>
    <name evidence="9" type="ORF">FTO68_08310</name>
</gene>
<comment type="caution">
    <text evidence="9">The sequence shown here is derived from an EMBL/GenBank/DDBJ whole genome shotgun (WGS) entry which is preliminary data.</text>
</comment>
<dbReference type="RefSeq" id="WP_255332941.1">
    <property type="nucleotide sequence ID" value="NZ_VOTZ01000017.1"/>
</dbReference>
<organism evidence="9 10">
    <name type="scientific">Methanocalculus taiwanensis</name>
    <dbReference type="NCBI Taxonomy" id="106207"/>
    <lineage>
        <taxon>Archaea</taxon>
        <taxon>Methanobacteriati</taxon>
        <taxon>Methanobacteriota</taxon>
        <taxon>Stenosarchaea group</taxon>
        <taxon>Methanomicrobia</taxon>
        <taxon>Methanomicrobiales</taxon>
        <taxon>Methanocalculaceae</taxon>
        <taxon>Methanocalculus</taxon>
    </lineage>
</organism>
<dbReference type="CDD" id="cd18140">
    <property type="entry name" value="HLD_clamp_RFC"/>
    <property type="match status" value="1"/>
</dbReference>
<evidence type="ECO:0000259" key="8">
    <source>
        <dbReference type="SMART" id="SM00382"/>
    </source>
</evidence>
<dbReference type="CDD" id="cd00009">
    <property type="entry name" value="AAA"/>
    <property type="match status" value="1"/>
</dbReference>
<feature type="binding site" evidence="7">
    <location>
        <begin position="46"/>
        <end position="53"/>
    </location>
    <ligand>
        <name>ATP</name>
        <dbReference type="ChEBI" id="CHEBI:30616"/>
    </ligand>
</feature>
<dbReference type="InterPro" id="IPR003593">
    <property type="entry name" value="AAA+_ATPase"/>
</dbReference>
<sequence>MEDIHGIWIEKYRPLRLADMVGHRDIVERLQSYVNRGSLPHLLFTGSPGVGKTTAAVALARELFGEDWRMNFRELNASDERGIDVVRNQIKQFARTSPMGNASFKILFLDEADALTTDAQAALRRTMENYAESCRFILSCNYSTKIIDPIQSRCALYRFRPLTSDDVKEEVRRIAALEGITVTPKAGDAIVYVAQGDMRKAINALQGAAVVTQNITEEQIYEISAAAKPEEIASLLTLSLSGDFEGAERHLSSLIRERGIAPNELLSQCYRHLVAMELDRMLKVELIDHIGEADFRISEGAQGDLQMEAMIARFVLSALRQRGIDQH</sequence>
<evidence type="ECO:0000256" key="2">
    <source>
        <dbReference type="ARBA" id="ARBA00014164"/>
    </source>
</evidence>
<keyword evidence="4 7" id="KW-0547">Nucleotide-binding</keyword>
<evidence type="ECO:0000313" key="10">
    <source>
        <dbReference type="Proteomes" id="UP001524383"/>
    </source>
</evidence>
<dbReference type="GO" id="GO:0006260">
    <property type="term" value="P:DNA replication"/>
    <property type="evidence" value="ECO:0007669"/>
    <property type="project" value="UniProtKB-UniRule"/>
</dbReference>
<dbReference type="GO" id="GO:0003689">
    <property type="term" value="F:DNA clamp loader activity"/>
    <property type="evidence" value="ECO:0007669"/>
    <property type="project" value="UniProtKB-UniRule"/>
</dbReference>
<evidence type="ECO:0000313" key="9">
    <source>
        <dbReference type="EMBL" id="MCQ1538981.1"/>
    </source>
</evidence>
<evidence type="ECO:0000256" key="6">
    <source>
        <dbReference type="ARBA" id="ARBA00031749"/>
    </source>
</evidence>
<dbReference type="Gene3D" id="3.40.50.300">
    <property type="entry name" value="P-loop containing nucleotide triphosphate hydrolases"/>
    <property type="match status" value="1"/>
</dbReference>
<dbReference type="GO" id="GO:0005524">
    <property type="term" value="F:ATP binding"/>
    <property type="evidence" value="ECO:0007669"/>
    <property type="project" value="UniProtKB-UniRule"/>
</dbReference>
<dbReference type="Proteomes" id="UP001524383">
    <property type="component" value="Unassembled WGS sequence"/>
</dbReference>
<dbReference type="InterPro" id="IPR023748">
    <property type="entry name" value="Rep_factor-C_ssu_arc"/>
</dbReference>
<dbReference type="EMBL" id="VOTZ01000017">
    <property type="protein sequence ID" value="MCQ1538981.1"/>
    <property type="molecule type" value="Genomic_DNA"/>
</dbReference>
<proteinExistence type="inferred from homology"/>
<reference evidence="9 10" key="1">
    <citation type="submission" date="2019-08" db="EMBL/GenBank/DDBJ databases">
        <authorList>
            <person name="Chen S.-C."/>
            <person name="Lai M.-C."/>
            <person name="You Y.-T."/>
        </authorList>
    </citation>
    <scope>NUCLEOTIDE SEQUENCE [LARGE SCALE GENOMIC DNA]</scope>
    <source>
        <strain evidence="9 10">P2F9704a</strain>
    </source>
</reference>
<dbReference type="InterPro" id="IPR013748">
    <property type="entry name" value="Rep_factorC_C"/>
</dbReference>
<comment type="similarity">
    <text evidence="1 7">Belongs to the activator 1 small subunits family. RfcS subfamily.</text>
</comment>
<evidence type="ECO:0000256" key="5">
    <source>
        <dbReference type="ARBA" id="ARBA00022840"/>
    </source>
</evidence>
<dbReference type="SMART" id="SM00382">
    <property type="entry name" value="AAA"/>
    <property type="match status" value="1"/>
</dbReference>
<protein>
    <recommendedName>
        <fullName evidence="2 7">Replication factor C small subunit</fullName>
        <shortName evidence="7">RFC small subunit</shortName>
    </recommendedName>
    <alternativeName>
        <fullName evidence="6 7">Clamp loader small subunit</fullName>
    </alternativeName>
</protein>
<dbReference type="InterPro" id="IPR008921">
    <property type="entry name" value="DNA_pol3_clamp-load_cplx_C"/>
</dbReference>
<dbReference type="InterPro" id="IPR027417">
    <property type="entry name" value="P-loop_NTPase"/>
</dbReference>
<keyword evidence="3 7" id="KW-0235">DNA replication</keyword>
<dbReference type="PANTHER" id="PTHR11669:SF20">
    <property type="entry name" value="REPLICATION FACTOR C SUBUNIT 4"/>
    <property type="match status" value="1"/>
</dbReference>
<dbReference type="Gene3D" id="1.10.8.60">
    <property type="match status" value="1"/>
</dbReference>
<dbReference type="FunFam" id="3.40.50.300:FF:000952">
    <property type="entry name" value="Replication factor C subunit 2"/>
    <property type="match status" value="1"/>
</dbReference>
<dbReference type="PANTHER" id="PTHR11669">
    <property type="entry name" value="REPLICATION FACTOR C / DNA POLYMERASE III GAMMA-TAU SUBUNIT"/>
    <property type="match status" value="1"/>
</dbReference>
<accession>A0ABD4TJT9</accession>
<dbReference type="InterPro" id="IPR047854">
    <property type="entry name" value="RFC_lid"/>
</dbReference>
<evidence type="ECO:0000256" key="3">
    <source>
        <dbReference type="ARBA" id="ARBA00022705"/>
    </source>
</evidence>
<dbReference type="Gene3D" id="1.20.272.10">
    <property type="match status" value="1"/>
</dbReference>
<dbReference type="Pfam" id="PF08542">
    <property type="entry name" value="Rep_fac_C"/>
    <property type="match status" value="1"/>
</dbReference>
<dbReference type="InterPro" id="IPR050238">
    <property type="entry name" value="DNA_Rep/Repair_Clamp_Loader"/>
</dbReference>
<keyword evidence="5 7" id="KW-0067">ATP-binding</keyword>
<dbReference type="Pfam" id="PF00004">
    <property type="entry name" value="AAA"/>
    <property type="match status" value="1"/>
</dbReference>